<protein>
    <submittedName>
        <fullName evidence="2">Uncharacterized protein</fullName>
    </submittedName>
</protein>
<dbReference type="EMBL" id="MN739626">
    <property type="protein sequence ID" value="QHT16791.1"/>
    <property type="molecule type" value="Genomic_DNA"/>
</dbReference>
<evidence type="ECO:0000313" key="2">
    <source>
        <dbReference type="EMBL" id="QHT16791.1"/>
    </source>
</evidence>
<keyword evidence="1" id="KW-0472">Membrane</keyword>
<feature type="transmembrane region" description="Helical" evidence="1">
    <location>
        <begin position="137"/>
        <end position="158"/>
    </location>
</feature>
<accession>A0A6C0DK36</accession>
<evidence type="ECO:0000256" key="1">
    <source>
        <dbReference type="SAM" id="Phobius"/>
    </source>
</evidence>
<organism evidence="2">
    <name type="scientific">viral metagenome</name>
    <dbReference type="NCBI Taxonomy" id="1070528"/>
    <lineage>
        <taxon>unclassified sequences</taxon>
        <taxon>metagenomes</taxon>
        <taxon>organismal metagenomes</taxon>
    </lineage>
</organism>
<feature type="transmembrane region" description="Helical" evidence="1">
    <location>
        <begin position="170"/>
        <end position="188"/>
    </location>
</feature>
<reference evidence="2" key="1">
    <citation type="journal article" date="2020" name="Nature">
        <title>Giant virus diversity and host interactions through global metagenomics.</title>
        <authorList>
            <person name="Schulz F."/>
            <person name="Roux S."/>
            <person name="Paez-Espino D."/>
            <person name="Jungbluth S."/>
            <person name="Walsh D.A."/>
            <person name="Denef V.J."/>
            <person name="McMahon K.D."/>
            <person name="Konstantinidis K.T."/>
            <person name="Eloe-Fadrosh E.A."/>
            <person name="Kyrpides N.C."/>
            <person name="Woyke T."/>
        </authorList>
    </citation>
    <scope>NUCLEOTIDE SEQUENCE</scope>
    <source>
        <strain evidence="2">GVMAG-M-3300023174-189</strain>
    </source>
</reference>
<keyword evidence="1" id="KW-0812">Transmembrane</keyword>
<name>A0A6C0DK36_9ZZZZ</name>
<sequence>MTVLSENLSPVIEGFQNDTMSTVFRQMLKVTPVNERKNKRGSKTLVATGADGKCPQVPAPITAESMLNSGSGSAEKIAFLKNILSEQRKTVDSLMDSAKKMGPVAQKIAAQTSAYDAAFETEQVAPMPKISGTLQGFTLFFFILSYFSLAIVFSIMINQSTGNVKTALKVFGIFVVIFCVAVGLITRYG</sequence>
<keyword evidence="1" id="KW-1133">Transmembrane helix</keyword>
<dbReference type="AlphaFoldDB" id="A0A6C0DK36"/>
<proteinExistence type="predicted"/>